<feature type="non-terminal residue" evidence="10">
    <location>
        <position position="1"/>
    </location>
</feature>
<evidence type="ECO:0000256" key="6">
    <source>
        <dbReference type="ARBA" id="ARBA00038503"/>
    </source>
</evidence>
<proteinExistence type="inferred from homology"/>
<dbReference type="InterPro" id="IPR057776">
    <property type="entry name" value="UTP23_sensor"/>
</dbReference>
<comment type="function">
    <text evidence="5">Involved in rRNA-processing and ribosome biogenesis.</text>
</comment>
<evidence type="ECO:0000256" key="1">
    <source>
        <dbReference type="ARBA" id="ARBA00004604"/>
    </source>
</evidence>
<feature type="region of interest" description="Disordered" evidence="8">
    <location>
        <begin position="180"/>
        <end position="234"/>
    </location>
</feature>
<dbReference type="InterPro" id="IPR029060">
    <property type="entry name" value="PIN-like_dom_sf"/>
</dbReference>
<sequence>MGVTRQKHAKKIMGFYRHNFQFREPFQVLLDGTFCQAALRNKIQIREQLPGYLCGAAQLCTTRCVIKELESLGKELYGAKLIAQRFEVRNCSHRKDPVSGSTCLLSMIEDGNPHHFFIATQDQELSNKVKKKPGVPLLFIIQNTMVLDKPSPKSLAYVQKLQTDQLVSEYQKQNIVELKEKEGLAKQEGEKRRKRKRAGGPNPLSCLKKKKKKTQEGQEPSAEKKKRRKRKRNR</sequence>
<comment type="similarity">
    <text evidence="6">Belongs to the UTP23/FCF1 family. UTP23 subfamily.</text>
</comment>
<dbReference type="SUPFAM" id="SSF88723">
    <property type="entry name" value="PIN domain-like"/>
    <property type="match status" value="1"/>
</dbReference>
<reference evidence="10 11" key="1">
    <citation type="submission" date="2019-09" db="EMBL/GenBank/DDBJ databases">
        <title>Bird 10,000 Genomes (B10K) Project - Family phase.</title>
        <authorList>
            <person name="Zhang G."/>
        </authorList>
    </citation>
    <scope>NUCLEOTIDE SEQUENCE [LARGE SCALE GENOMIC DNA]</scope>
    <source>
        <strain evidence="10">B10K-CU-031-20</strain>
    </source>
</reference>
<evidence type="ECO:0000256" key="8">
    <source>
        <dbReference type="SAM" id="MobiDB-lite"/>
    </source>
</evidence>
<protein>
    <recommendedName>
        <fullName evidence="7">rRNA-processing protein UTP23 homolog</fullName>
    </recommendedName>
</protein>
<keyword evidence="4" id="KW-0539">Nucleus</keyword>
<dbReference type="EMBL" id="VWYW01000026">
    <property type="protein sequence ID" value="NXF02506.1"/>
    <property type="molecule type" value="Genomic_DNA"/>
</dbReference>
<evidence type="ECO:0000313" key="11">
    <source>
        <dbReference type="Proteomes" id="UP000567624"/>
    </source>
</evidence>
<dbReference type="AlphaFoldDB" id="A0A7K8QCW5"/>
<comment type="subcellular location">
    <subcellularLocation>
        <location evidence="1">Nucleus</location>
        <location evidence="1">Nucleolus</location>
    </subcellularLocation>
</comment>
<evidence type="ECO:0000256" key="4">
    <source>
        <dbReference type="ARBA" id="ARBA00023242"/>
    </source>
</evidence>
<evidence type="ECO:0000256" key="3">
    <source>
        <dbReference type="ARBA" id="ARBA00022552"/>
    </source>
</evidence>
<evidence type="ECO:0000259" key="9">
    <source>
        <dbReference type="Pfam" id="PF24779"/>
    </source>
</evidence>
<dbReference type="Pfam" id="PF24779">
    <property type="entry name" value="UTP23_sensor"/>
    <property type="match status" value="1"/>
</dbReference>
<evidence type="ECO:0000256" key="2">
    <source>
        <dbReference type="ARBA" id="ARBA00022517"/>
    </source>
</evidence>
<dbReference type="Gene3D" id="3.40.50.1010">
    <property type="entry name" value="5'-nuclease"/>
    <property type="match status" value="1"/>
</dbReference>
<dbReference type="Proteomes" id="UP000567624">
    <property type="component" value="Unassembled WGS sequence"/>
</dbReference>
<gene>
    <name evidence="10" type="primary">Utp23</name>
    <name evidence="10" type="ORF">SMICAP_R03338</name>
</gene>
<dbReference type="FunFam" id="3.40.50.1010:FF:000006">
    <property type="entry name" value="rRNA-processing protein UTP23 homolog"/>
    <property type="match status" value="1"/>
</dbReference>
<organism evidence="10 11">
    <name type="scientific">Smithornis capensis</name>
    <dbReference type="NCBI Taxonomy" id="363769"/>
    <lineage>
        <taxon>Eukaryota</taxon>
        <taxon>Metazoa</taxon>
        <taxon>Chordata</taxon>
        <taxon>Craniata</taxon>
        <taxon>Vertebrata</taxon>
        <taxon>Euteleostomi</taxon>
        <taxon>Archelosauria</taxon>
        <taxon>Archosauria</taxon>
        <taxon>Dinosauria</taxon>
        <taxon>Saurischia</taxon>
        <taxon>Theropoda</taxon>
        <taxon>Coelurosauria</taxon>
        <taxon>Aves</taxon>
        <taxon>Neognathae</taxon>
        <taxon>Neoaves</taxon>
        <taxon>Telluraves</taxon>
        <taxon>Australaves</taxon>
        <taxon>Passeriformes</taxon>
        <taxon>Eurylaimidae</taxon>
        <taxon>Smithornis</taxon>
    </lineage>
</organism>
<feature type="compositionally biased region" description="Basic residues" evidence="8">
    <location>
        <begin position="224"/>
        <end position="234"/>
    </location>
</feature>
<dbReference type="InterPro" id="IPR006984">
    <property type="entry name" value="Fcf1/UTP23"/>
</dbReference>
<keyword evidence="2" id="KW-0690">Ribosome biogenesis</keyword>
<feature type="compositionally biased region" description="Basic and acidic residues" evidence="8">
    <location>
        <begin position="180"/>
        <end position="191"/>
    </location>
</feature>
<evidence type="ECO:0000256" key="5">
    <source>
        <dbReference type="ARBA" id="ARBA00037300"/>
    </source>
</evidence>
<dbReference type="PANTHER" id="PTHR12416">
    <property type="entry name" value="RRNA-PROCESSING PROTEIN UTP23 HOMOLOG"/>
    <property type="match status" value="1"/>
</dbReference>
<dbReference type="GO" id="GO:0032040">
    <property type="term" value="C:small-subunit processome"/>
    <property type="evidence" value="ECO:0007669"/>
    <property type="project" value="InterPro"/>
</dbReference>
<name>A0A7K8QCW5_9PASS</name>
<keyword evidence="3" id="KW-0698">rRNA processing</keyword>
<evidence type="ECO:0000256" key="7">
    <source>
        <dbReference type="ARBA" id="ARBA00071400"/>
    </source>
</evidence>
<keyword evidence="11" id="KW-1185">Reference proteome</keyword>
<evidence type="ECO:0000313" key="10">
    <source>
        <dbReference type="EMBL" id="NXF02506.1"/>
    </source>
</evidence>
<dbReference type="CDD" id="cd09866">
    <property type="entry name" value="PIN_Fcf1-Utp23-H"/>
    <property type="match status" value="1"/>
</dbReference>
<accession>A0A7K8QCW5</accession>
<dbReference type="Pfam" id="PF04900">
    <property type="entry name" value="Fcf1"/>
    <property type="match status" value="1"/>
</dbReference>
<dbReference type="GO" id="GO:0006364">
    <property type="term" value="P:rRNA processing"/>
    <property type="evidence" value="ECO:0007669"/>
    <property type="project" value="UniProtKB-KW"/>
</dbReference>
<feature type="domain" description="UTP23 sensor motif region" evidence="9">
    <location>
        <begin position="192"/>
        <end position="211"/>
    </location>
</feature>
<comment type="caution">
    <text evidence="10">The sequence shown here is derived from an EMBL/GenBank/DDBJ whole genome shotgun (WGS) entry which is preliminary data.</text>
</comment>
<feature type="non-terminal residue" evidence="10">
    <location>
        <position position="234"/>
    </location>
</feature>